<gene>
    <name evidence="4" type="ORF">D9V30_04110</name>
</gene>
<accession>A0A3L6ZPN6</accession>
<keyword evidence="1 4" id="KW-0378">Hydrolase</keyword>
<dbReference type="InterPro" id="IPR006674">
    <property type="entry name" value="HD_domain"/>
</dbReference>
<dbReference type="InterPro" id="IPR006261">
    <property type="entry name" value="dGTPase"/>
</dbReference>
<evidence type="ECO:0000259" key="3">
    <source>
        <dbReference type="PROSITE" id="PS51831"/>
    </source>
</evidence>
<feature type="region of interest" description="Disordered" evidence="2">
    <location>
        <begin position="1"/>
        <end position="38"/>
    </location>
</feature>
<dbReference type="InterPro" id="IPR050135">
    <property type="entry name" value="dGTPase-like"/>
</dbReference>
<dbReference type="SMART" id="SM00471">
    <property type="entry name" value="HDc"/>
    <property type="match status" value="1"/>
</dbReference>
<feature type="domain" description="HD" evidence="3">
    <location>
        <begin position="78"/>
        <end position="230"/>
    </location>
</feature>
<dbReference type="InterPro" id="IPR003607">
    <property type="entry name" value="HD/PDEase_dom"/>
</dbReference>
<evidence type="ECO:0000313" key="5">
    <source>
        <dbReference type="Proteomes" id="UP000275395"/>
    </source>
</evidence>
<dbReference type="PROSITE" id="PS51831">
    <property type="entry name" value="HD"/>
    <property type="match status" value="1"/>
</dbReference>
<organism evidence="4 5">
    <name type="scientific">Mycetocola reblochoni</name>
    <dbReference type="NCBI Taxonomy" id="331618"/>
    <lineage>
        <taxon>Bacteria</taxon>
        <taxon>Bacillati</taxon>
        <taxon>Actinomycetota</taxon>
        <taxon>Actinomycetes</taxon>
        <taxon>Micrococcales</taxon>
        <taxon>Microbacteriaceae</taxon>
        <taxon>Mycetocola</taxon>
    </lineage>
</organism>
<dbReference type="RefSeq" id="WP_087138198.1">
    <property type="nucleotide sequence ID" value="NZ_JBQDRQ010000016.1"/>
</dbReference>
<sequence>MSAAASRRARGTPVEGSQRWSGYRDRDEERWLPEEHSSRRSDFARDRARLLHSSALRRLAAKTQVLSPTAGVDFARNRLTHSLEVAQIGRELAERLALDPDVVDTACLAHDLGHPPFGHNGERALNEWSLAIGGFEGNAQTLRILSRTEPKVLGPDGRSYGLNLTRASLDASCKYPWPQSEGVPDPGGRQKFGFFDDDREAFLWLRDGAPERRPCIEAQVMDLSDDIAYSVHDFEDAIVNEYIDPAFLSARAGHHSLIDAIVRWAGDEFGSDEIAEAFERLAGEELWLRRWSGSFAELAQLKNFTSQMIGRFSSGAMRATRAAYPEESLARFGADLIVPSSIRAEIAVLKGVVANFVMASDQRQPIYRRQRELLLGLAEAIWAGGDAALDAVHRARWLGAADDAARRRIVVDQVASLTDQSALAWHARLVEGDVLATGAY</sequence>
<dbReference type="PANTHER" id="PTHR11373:SF32">
    <property type="entry name" value="DEOXYGUANOSINETRIPHOSPHATE TRIPHOSPHOHYDROLASE"/>
    <property type="match status" value="1"/>
</dbReference>
<dbReference type="EMBL" id="RCUW01000003">
    <property type="protein sequence ID" value="RLP69880.1"/>
    <property type="molecule type" value="Genomic_DNA"/>
</dbReference>
<dbReference type="NCBIfam" id="NF002829">
    <property type="entry name" value="PRK03007.1"/>
    <property type="match status" value="1"/>
</dbReference>
<evidence type="ECO:0000313" key="4">
    <source>
        <dbReference type="EMBL" id="RLP69880.1"/>
    </source>
</evidence>
<dbReference type="InterPro" id="IPR026875">
    <property type="entry name" value="PHydrolase_assoc_dom"/>
</dbReference>
<dbReference type="GO" id="GO:0008832">
    <property type="term" value="F:dGTPase activity"/>
    <property type="evidence" value="ECO:0007669"/>
    <property type="project" value="TreeGrafter"/>
</dbReference>
<feature type="compositionally biased region" description="Basic and acidic residues" evidence="2">
    <location>
        <begin position="22"/>
        <end position="38"/>
    </location>
</feature>
<evidence type="ECO:0000256" key="2">
    <source>
        <dbReference type="SAM" id="MobiDB-lite"/>
    </source>
</evidence>
<dbReference type="Pfam" id="PF01966">
    <property type="entry name" value="HD"/>
    <property type="match status" value="1"/>
</dbReference>
<protein>
    <submittedName>
        <fullName evidence="4">Deoxyguanosinetriphosphate triphosphohydrolase</fullName>
    </submittedName>
</protein>
<dbReference type="AlphaFoldDB" id="A0A3L6ZPN6"/>
<dbReference type="PANTHER" id="PTHR11373">
    <property type="entry name" value="DEOXYNUCLEOSIDE TRIPHOSPHATE TRIPHOSPHOHYDROLASE"/>
    <property type="match status" value="1"/>
</dbReference>
<dbReference type="SUPFAM" id="SSF109604">
    <property type="entry name" value="HD-domain/PDEase-like"/>
    <property type="match status" value="1"/>
</dbReference>
<dbReference type="Gene3D" id="1.10.3210.10">
    <property type="entry name" value="Hypothetical protein af1432"/>
    <property type="match status" value="1"/>
</dbReference>
<dbReference type="GO" id="GO:0006203">
    <property type="term" value="P:dGTP catabolic process"/>
    <property type="evidence" value="ECO:0007669"/>
    <property type="project" value="TreeGrafter"/>
</dbReference>
<comment type="caution">
    <text evidence="4">The sequence shown here is derived from an EMBL/GenBank/DDBJ whole genome shotgun (WGS) entry which is preliminary data.</text>
</comment>
<evidence type="ECO:0000256" key="1">
    <source>
        <dbReference type="ARBA" id="ARBA00022801"/>
    </source>
</evidence>
<dbReference type="CDD" id="cd00077">
    <property type="entry name" value="HDc"/>
    <property type="match status" value="1"/>
</dbReference>
<proteinExistence type="predicted"/>
<dbReference type="Pfam" id="PF13286">
    <property type="entry name" value="HD_assoc"/>
    <property type="match status" value="1"/>
</dbReference>
<dbReference type="Proteomes" id="UP000275395">
    <property type="component" value="Unassembled WGS sequence"/>
</dbReference>
<reference evidence="4 5" key="1">
    <citation type="submission" date="2018-10" db="EMBL/GenBank/DDBJ databases">
        <authorList>
            <person name="Li J."/>
        </authorList>
    </citation>
    <scope>NUCLEOTIDE SEQUENCE [LARGE SCALE GENOMIC DNA]</scope>
    <source>
        <strain evidence="4 5">JCM 30549</strain>
    </source>
</reference>
<name>A0A3L6ZPN6_9MICO</name>
<dbReference type="NCBIfam" id="TIGR01353">
    <property type="entry name" value="dGTP_triPase"/>
    <property type="match status" value="1"/>
</dbReference>